<proteinExistence type="predicted"/>
<dbReference type="AlphaFoldDB" id="K1RXY8"/>
<name>K1RXY8_9ZZZZ</name>
<organism evidence="2">
    <name type="scientific">human gut metagenome</name>
    <dbReference type="NCBI Taxonomy" id="408170"/>
    <lineage>
        <taxon>unclassified sequences</taxon>
        <taxon>metagenomes</taxon>
        <taxon>organismal metagenomes</taxon>
    </lineage>
</organism>
<reference evidence="2" key="1">
    <citation type="journal article" date="2013" name="Environ. Microbiol.">
        <title>Microbiota from the distal guts of lean and obese adolescents exhibit partial functional redundancy besides clear differences in community structure.</title>
        <authorList>
            <person name="Ferrer M."/>
            <person name="Ruiz A."/>
            <person name="Lanza F."/>
            <person name="Haange S.B."/>
            <person name="Oberbach A."/>
            <person name="Till H."/>
            <person name="Bargiela R."/>
            <person name="Campoy C."/>
            <person name="Segura M.T."/>
            <person name="Richter M."/>
            <person name="von Bergen M."/>
            <person name="Seifert J."/>
            <person name="Suarez A."/>
        </authorList>
    </citation>
    <scope>NUCLEOTIDE SEQUENCE</scope>
</reference>
<feature type="region of interest" description="Disordered" evidence="1">
    <location>
        <begin position="1"/>
        <end position="23"/>
    </location>
</feature>
<evidence type="ECO:0000313" key="2">
    <source>
        <dbReference type="EMBL" id="EKC48064.1"/>
    </source>
</evidence>
<accession>K1RXY8</accession>
<feature type="non-terminal residue" evidence="2">
    <location>
        <position position="23"/>
    </location>
</feature>
<sequence length="23" mass="2644">MSTTEKMQMKLSDSKSARWTALL</sequence>
<evidence type="ECO:0000256" key="1">
    <source>
        <dbReference type="SAM" id="MobiDB-lite"/>
    </source>
</evidence>
<dbReference type="EMBL" id="AJWZ01010571">
    <property type="protein sequence ID" value="EKC48064.1"/>
    <property type="molecule type" value="Genomic_DNA"/>
</dbReference>
<comment type="caution">
    <text evidence="2">The sequence shown here is derived from an EMBL/GenBank/DDBJ whole genome shotgun (WGS) entry which is preliminary data.</text>
</comment>
<protein>
    <submittedName>
        <fullName evidence="2">Uncharacterized protein</fullName>
    </submittedName>
</protein>
<gene>
    <name evidence="2" type="ORF">OBE_15379</name>
</gene>